<evidence type="ECO:0000313" key="2">
    <source>
        <dbReference type="Proteomes" id="UP000287651"/>
    </source>
</evidence>
<organism evidence="1 2">
    <name type="scientific">Ensete ventricosum</name>
    <name type="common">Abyssinian banana</name>
    <name type="synonym">Musa ensete</name>
    <dbReference type="NCBI Taxonomy" id="4639"/>
    <lineage>
        <taxon>Eukaryota</taxon>
        <taxon>Viridiplantae</taxon>
        <taxon>Streptophyta</taxon>
        <taxon>Embryophyta</taxon>
        <taxon>Tracheophyta</taxon>
        <taxon>Spermatophyta</taxon>
        <taxon>Magnoliopsida</taxon>
        <taxon>Liliopsida</taxon>
        <taxon>Zingiberales</taxon>
        <taxon>Musaceae</taxon>
        <taxon>Ensete</taxon>
    </lineage>
</organism>
<reference evidence="1 2" key="1">
    <citation type="journal article" date="2014" name="Agronomy (Basel)">
        <title>A Draft Genome Sequence for Ensete ventricosum, the Drought-Tolerant Tree Against Hunger.</title>
        <authorList>
            <person name="Harrison J."/>
            <person name="Moore K.A."/>
            <person name="Paszkiewicz K."/>
            <person name="Jones T."/>
            <person name="Grant M."/>
            <person name="Ambacheew D."/>
            <person name="Muzemil S."/>
            <person name="Studholme D.J."/>
        </authorList>
    </citation>
    <scope>NUCLEOTIDE SEQUENCE [LARGE SCALE GENOMIC DNA]</scope>
</reference>
<dbReference type="EMBL" id="AMZH03009978">
    <property type="protein sequence ID" value="RRT55668.1"/>
    <property type="molecule type" value="Genomic_DNA"/>
</dbReference>
<dbReference type="AlphaFoldDB" id="A0A426YVB7"/>
<evidence type="ECO:0000313" key="1">
    <source>
        <dbReference type="EMBL" id="RRT55668.1"/>
    </source>
</evidence>
<comment type="caution">
    <text evidence="1">The sequence shown here is derived from an EMBL/GenBank/DDBJ whole genome shotgun (WGS) entry which is preliminary data.</text>
</comment>
<dbReference type="Proteomes" id="UP000287651">
    <property type="component" value="Unassembled WGS sequence"/>
</dbReference>
<accession>A0A426YVB7</accession>
<protein>
    <submittedName>
        <fullName evidence="1">Uncharacterized protein</fullName>
    </submittedName>
</protein>
<sequence>MVTHRARSARHHDELSHLFREREAPIGARGMPRKVEDFSFPDGAQLVVVYGGFLVGVLCIRYKGDPRVVYGLLSTNFPTEWTSRTVSSSVPVLLADETKLVKILQGILFISRGVKDMNEAWLAETFNLGKMKSDDGAGSGLMAPSVASVPTTGDAGGSMVEKRPSFGARAGLRKCLLKVAAEQPTDASGSTVMTSADKGKGTMELEEVPERGVHYEGIVQG</sequence>
<gene>
    <name evidence="1" type="ORF">B296_00039855</name>
</gene>
<name>A0A426YVB7_ENSVE</name>
<proteinExistence type="predicted"/>